<dbReference type="SMART" id="SM00345">
    <property type="entry name" value="HTH_GNTR"/>
    <property type="match status" value="1"/>
</dbReference>
<keyword evidence="3" id="KW-0804">Transcription</keyword>
<dbReference type="Gene3D" id="1.10.10.10">
    <property type="entry name" value="Winged helix-like DNA-binding domain superfamily/Winged helix DNA-binding domain"/>
    <property type="match status" value="1"/>
</dbReference>
<dbReference type="EMBL" id="FNNQ01000002">
    <property type="protein sequence ID" value="SDW23773.1"/>
    <property type="molecule type" value="Genomic_DNA"/>
</dbReference>
<dbReference type="Pfam" id="PF00392">
    <property type="entry name" value="GntR"/>
    <property type="match status" value="1"/>
</dbReference>
<dbReference type="GO" id="GO:0003700">
    <property type="term" value="F:DNA-binding transcription factor activity"/>
    <property type="evidence" value="ECO:0007669"/>
    <property type="project" value="InterPro"/>
</dbReference>
<dbReference type="PANTHER" id="PTHR44846:SF1">
    <property type="entry name" value="MANNOSYL-D-GLYCERATE TRANSPORT_METABOLISM SYSTEM REPRESSOR MNGR-RELATED"/>
    <property type="match status" value="1"/>
</dbReference>
<protein>
    <submittedName>
        <fullName evidence="5">Transcriptional regulator, GntR family</fullName>
    </submittedName>
</protein>
<dbReference type="Pfam" id="PF07702">
    <property type="entry name" value="UTRA"/>
    <property type="match status" value="1"/>
</dbReference>
<gene>
    <name evidence="5" type="ORF">SAMN05444487_10232</name>
</gene>
<dbReference type="SUPFAM" id="SSF64288">
    <property type="entry name" value="Chorismate lyase-like"/>
    <property type="match status" value="1"/>
</dbReference>
<dbReference type="InterPro" id="IPR036390">
    <property type="entry name" value="WH_DNA-bd_sf"/>
</dbReference>
<dbReference type="RefSeq" id="WP_177167856.1">
    <property type="nucleotide sequence ID" value="NZ_FNNQ01000002.1"/>
</dbReference>
<dbReference type="PROSITE" id="PS50949">
    <property type="entry name" value="HTH_GNTR"/>
    <property type="match status" value="1"/>
</dbReference>
<dbReference type="PRINTS" id="PR00035">
    <property type="entry name" value="HTHGNTR"/>
</dbReference>
<dbReference type="FunFam" id="1.10.10.10:FF:000079">
    <property type="entry name" value="GntR family transcriptional regulator"/>
    <property type="match status" value="1"/>
</dbReference>
<keyword evidence="1" id="KW-0805">Transcription regulation</keyword>
<sequence length="239" mass="27906">MIGNLSRKKGPLYLQIKSILKDRILHGIYPIGNNIPSESQLEVEFHVSKITVRNAIKELVKDGYLKTKSGKGTKVIRNKSISKLPKGKRFTEVLVEYGYKIRKQLVGAEVIFNQESTEEYQLFGDQCFQIERLYYLDDVPYIYFKHYLTIKLMNIDLSDLSTQSLYDLIEEQGFYLDNFRDQFTVTIAPSLVEKKLCLNKGTHLLKRLRCSYNEMGDVIEYSKGYYNTEIQDYVVKYDT</sequence>
<dbReference type="InterPro" id="IPR028978">
    <property type="entry name" value="Chorismate_lyase_/UTRA_dom_sf"/>
</dbReference>
<accession>A0A1H2RWB9</accession>
<dbReference type="InterPro" id="IPR011663">
    <property type="entry name" value="UTRA"/>
</dbReference>
<organism evidence="5 6">
    <name type="scientific">Marininema mesophilum</name>
    <dbReference type="NCBI Taxonomy" id="1048340"/>
    <lineage>
        <taxon>Bacteria</taxon>
        <taxon>Bacillati</taxon>
        <taxon>Bacillota</taxon>
        <taxon>Bacilli</taxon>
        <taxon>Bacillales</taxon>
        <taxon>Thermoactinomycetaceae</taxon>
        <taxon>Marininema</taxon>
    </lineage>
</organism>
<evidence type="ECO:0000313" key="5">
    <source>
        <dbReference type="EMBL" id="SDW23773.1"/>
    </source>
</evidence>
<dbReference type="Proteomes" id="UP000198534">
    <property type="component" value="Unassembled WGS sequence"/>
</dbReference>
<evidence type="ECO:0000313" key="6">
    <source>
        <dbReference type="Proteomes" id="UP000198534"/>
    </source>
</evidence>
<dbReference type="InterPro" id="IPR036388">
    <property type="entry name" value="WH-like_DNA-bd_sf"/>
</dbReference>
<reference evidence="5 6" key="1">
    <citation type="submission" date="2016-10" db="EMBL/GenBank/DDBJ databases">
        <authorList>
            <person name="de Groot N.N."/>
        </authorList>
    </citation>
    <scope>NUCLEOTIDE SEQUENCE [LARGE SCALE GENOMIC DNA]</scope>
    <source>
        <strain evidence="5 6">DSM 45610</strain>
    </source>
</reference>
<dbReference type="GO" id="GO:0045892">
    <property type="term" value="P:negative regulation of DNA-templated transcription"/>
    <property type="evidence" value="ECO:0007669"/>
    <property type="project" value="TreeGrafter"/>
</dbReference>
<proteinExistence type="predicted"/>
<feature type="domain" description="HTH gntR-type" evidence="4">
    <location>
        <begin position="10"/>
        <end position="78"/>
    </location>
</feature>
<keyword evidence="2" id="KW-0238">DNA-binding</keyword>
<dbReference type="InterPro" id="IPR000524">
    <property type="entry name" value="Tscrpt_reg_HTH_GntR"/>
</dbReference>
<dbReference type="STRING" id="1048340.SAMN05444487_10232"/>
<dbReference type="SUPFAM" id="SSF46785">
    <property type="entry name" value="Winged helix' DNA-binding domain"/>
    <property type="match status" value="1"/>
</dbReference>
<evidence type="ECO:0000256" key="1">
    <source>
        <dbReference type="ARBA" id="ARBA00023015"/>
    </source>
</evidence>
<keyword evidence="6" id="KW-1185">Reference proteome</keyword>
<evidence type="ECO:0000256" key="2">
    <source>
        <dbReference type="ARBA" id="ARBA00023125"/>
    </source>
</evidence>
<dbReference type="GO" id="GO:0003677">
    <property type="term" value="F:DNA binding"/>
    <property type="evidence" value="ECO:0007669"/>
    <property type="project" value="UniProtKB-KW"/>
</dbReference>
<dbReference type="Gene3D" id="3.40.1410.10">
    <property type="entry name" value="Chorismate lyase-like"/>
    <property type="match status" value="1"/>
</dbReference>
<evidence type="ECO:0000256" key="3">
    <source>
        <dbReference type="ARBA" id="ARBA00023163"/>
    </source>
</evidence>
<dbReference type="AlphaFoldDB" id="A0A1H2RWB9"/>
<dbReference type="CDD" id="cd07377">
    <property type="entry name" value="WHTH_GntR"/>
    <property type="match status" value="1"/>
</dbReference>
<dbReference type="PANTHER" id="PTHR44846">
    <property type="entry name" value="MANNOSYL-D-GLYCERATE TRANSPORT/METABOLISM SYSTEM REPRESSOR MNGR-RELATED"/>
    <property type="match status" value="1"/>
</dbReference>
<evidence type="ECO:0000259" key="4">
    <source>
        <dbReference type="PROSITE" id="PS50949"/>
    </source>
</evidence>
<name>A0A1H2RWB9_9BACL</name>
<dbReference type="SMART" id="SM00866">
    <property type="entry name" value="UTRA"/>
    <property type="match status" value="1"/>
</dbReference>
<dbReference type="InterPro" id="IPR050679">
    <property type="entry name" value="Bact_HTH_transcr_reg"/>
</dbReference>